<feature type="region of interest" description="Disordered" evidence="1">
    <location>
        <begin position="55"/>
        <end position="240"/>
    </location>
</feature>
<organism evidence="2 3">
    <name type="scientific">Roridomyces roridus</name>
    <dbReference type="NCBI Taxonomy" id="1738132"/>
    <lineage>
        <taxon>Eukaryota</taxon>
        <taxon>Fungi</taxon>
        <taxon>Dikarya</taxon>
        <taxon>Basidiomycota</taxon>
        <taxon>Agaricomycotina</taxon>
        <taxon>Agaricomycetes</taxon>
        <taxon>Agaricomycetidae</taxon>
        <taxon>Agaricales</taxon>
        <taxon>Marasmiineae</taxon>
        <taxon>Mycenaceae</taxon>
        <taxon>Roridomyces</taxon>
    </lineage>
</organism>
<dbReference type="EMBL" id="JARKIF010000010">
    <property type="protein sequence ID" value="KAJ7628527.1"/>
    <property type="molecule type" value="Genomic_DNA"/>
</dbReference>
<feature type="region of interest" description="Disordered" evidence="1">
    <location>
        <begin position="1"/>
        <end position="40"/>
    </location>
</feature>
<evidence type="ECO:0000313" key="2">
    <source>
        <dbReference type="EMBL" id="KAJ7628527.1"/>
    </source>
</evidence>
<comment type="caution">
    <text evidence="2">The sequence shown here is derived from an EMBL/GenBank/DDBJ whole genome shotgun (WGS) entry which is preliminary data.</text>
</comment>
<sequence length="240" mass="25697">MRNEPETSEEMCGELGQQDPTQGPGTRFLLSPSFVSPPPATFAMFSLLRRFSGSTIPRADRPWEEDPTSNAPQVGRKRRMADEDRDEDEDEQARLKKSRGGPSDAERGSSATPLPQAKETEGVKEVTQGVKEVDLEEKPTVLPESVPLPDETSPGELDADADADASSTASTPPPQAEAQHFASETVVVPPPVTAEGQVLDPAVADNEETKDLEPAAEDTTDTAPETTDTSELVDAPTTET</sequence>
<reference evidence="2" key="1">
    <citation type="submission" date="2023-03" db="EMBL/GenBank/DDBJ databases">
        <title>Massive genome expansion in bonnet fungi (Mycena s.s.) driven by repeated elements and novel gene families across ecological guilds.</title>
        <authorList>
            <consortium name="Lawrence Berkeley National Laboratory"/>
            <person name="Harder C.B."/>
            <person name="Miyauchi S."/>
            <person name="Viragh M."/>
            <person name="Kuo A."/>
            <person name="Thoen E."/>
            <person name="Andreopoulos B."/>
            <person name="Lu D."/>
            <person name="Skrede I."/>
            <person name="Drula E."/>
            <person name="Henrissat B."/>
            <person name="Morin E."/>
            <person name="Kohler A."/>
            <person name="Barry K."/>
            <person name="LaButti K."/>
            <person name="Morin E."/>
            <person name="Salamov A."/>
            <person name="Lipzen A."/>
            <person name="Mereny Z."/>
            <person name="Hegedus B."/>
            <person name="Baldrian P."/>
            <person name="Stursova M."/>
            <person name="Weitz H."/>
            <person name="Taylor A."/>
            <person name="Grigoriev I.V."/>
            <person name="Nagy L.G."/>
            <person name="Martin F."/>
            <person name="Kauserud H."/>
        </authorList>
    </citation>
    <scope>NUCLEOTIDE SEQUENCE</scope>
    <source>
        <strain evidence="2">9284</strain>
    </source>
</reference>
<accession>A0AAD7BR75</accession>
<evidence type="ECO:0000313" key="3">
    <source>
        <dbReference type="Proteomes" id="UP001221142"/>
    </source>
</evidence>
<dbReference type="Proteomes" id="UP001221142">
    <property type="component" value="Unassembled WGS sequence"/>
</dbReference>
<gene>
    <name evidence="2" type="ORF">FB45DRAFT_918511</name>
</gene>
<feature type="compositionally biased region" description="Acidic residues" evidence="1">
    <location>
        <begin position="1"/>
        <end position="12"/>
    </location>
</feature>
<protein>
    <submittedName>
        <fullName evidence="2">Uncharacterized protein</fullName>
    </submittedName>
</protein>
<evidence type="ECO:0000256" key="1">
    <source>
        <dbReference type="SAM" id="MobiDB-lite"/>
    </source>
</evidence>
<dbReference type="AlphaFoldDB" id="A0AAD7BR75"/>
<keyword evidence="3" id="KW-1185">Reference proteome</keyword>
<name>A0AAD7BR75_9AGAR</name>
<proteinExistence type="predicted"/>